<protein>
    <recommendedName>
        <fullName evidence="3">PAS domain-containing protein</fullName>
    </recommendedName>
</protein>
<proteinExistence type="predicted"/>
<gene>
    <name evidence="1" type="ORF">OCH239_03575</name>
</gene>
<dbReference type="Proteomes" id="UP000022447">
    <property type="component" value="Unassembled WGS sequence"/>
</dbReference>
<dbReference type="AlphaFoldDB" id="X7EH23"/>
<dbReference type="EMBL" id="JALZ01000011">
    <property type="protein sequence ID" value="ETX14383.1"/>
    <property type="molecule type" value="Genomic_DNA"/>
</dbReference>
<reference evidence="1 2" key="1">
    <citation type="submission" date="2014-01" db="EMBL/GenBank/DDBJ databases">
        <title>Roseivivax halodurans JCM 10272 Genome Sequencing.</title>
        <authorList>
            <person name="Lai Q."/>
            <person name="Li G."/>
            <person name="Shao Z."/>
        </authorList>
    </citation>
    <scope>NUCLEOTIDE SEQUENCE [LARGE SCALE GENOMIC DNA]</scope>
    <source>
        <strain evidence="1 2">JCM 10272</strain>
    </source>
</reference>
<dbReference type="Pfam" id="PF07310">
    <property type="entry name" value="PAS_5"/>
    <property type="match status" value="1"/>
</dbReference>
<evidence type="ECO:0000313" key="1">
    <source>
        <dbReference type="EMBL" id="ETX14383.1"/>
    </source>
</evidence>
<organism evidence="1 2">
    <name type="scientific">Roseivivax halodurans JCM 10272</name>
    <dbReference type="NCBI Taxonomy" id="1449350"/>
    <lineage>
        <taxon>Bacteria</taxon>
        <taxon>Pseudomonadati</taxon>
        <taxon>Pseudomonadota</taxon>
        <taxon>Alphaproteobacteria</taxon>
        <taxon>Rhodobacterales</taxon>
        <taxon>Roseobacteraceae</taxon>
        <taxon>Roseivivax</taxon>
    </lineage>
</organism>
<keyword evidence="2" id="KW-1185">Reference proteome</keyword>
<dbReference type="InterPro" id="IPR009922">
    <property type="entry name" value="DUF1457"/>
</dbReference>
<dbReference type="OrthoDB" id="8478628at2"/>
<dbReference type="eggNOG" id="COG5388">
    <property type="taxonomic scope" value="Bacteria"/>
</dbReference>
<evidence type="ECO:0000313" key="2">
    <source>
        <dbReference type="Proteomes" id="UP000022447"/>
    </source>
</evidence>
<comment type="caution">
    <text evidence="1">The sequence shown here is derived from an EMBL/GenBank/DDBJ whole genome shotgun (WGS) entry which is preliminary data.</text>
</comment>
<dbReference type="STRING" id="1449350.OCH239_03575"/>
<accession>X7EH23</accession>
<name>X7EH23_9RHOB</name>
<evidence type="ECO:0008006" key="3">
    <source>
        <dbReference type="Google" id="ProtNLM"/>
    </source>
</evidence>
<dbReference type="RefSeq" id="WP_037262831.1">
    <property type="nucleotide sequence ID" value="NZ_JALZ01000011.1"/>
</dbReference>
<sequence length="227" mass="24609">MSDSDTFRSRVISMSDHDRARAMRPLHQIETYWQALAEDCGGVPSRDRVDPRGIQDALEYAFLAQRIAPGMARVRVAGSHLADLMGMEIAGLPLTSFLMPDSRDALTARAEEVWAEGAVLHAELAASEGLGRGPLTGRLLLLPLTSEPGRIDRALGGFVTTGRIGRTPRRFEITAIEASPLRLPAPRPKEPLASVPTGFAEQGTAFIPRKPTTSPSRAHLRLVVSND</sequence>